<feature type="domain" description="U-box" evidence="6">
    <location>
        <begin position="266"/>
        <end position="340"/>
    </location>
</feature>
<dbReference type="InterPro" id="IPR003613">
    <property type="entry name" value="Ubox_domain"/>
</dbReference>
<dbReference type="SMART" id="SM00504">
    <property type="entry name" value="Ubox"/>
    <property type="match status" value="1"/>
</dbReference>
<dbReference type="CDD" id="cd16664">
    <property type="entry name" value="RING-Ubox_PUB"/>
    <property type="match status" value="1"/>
</dbReference>
<protein>
    <recommendedName>
        <fullName evidence="3">RING-type E3 ubiquitin transferase</fullName>
        <ecNumber evidence="3">2.3.2.27</ecNumber>
    </recommendedName>
</protein>
<evidence type="ECO:0000256" key="2">
    <source>
        <dbReference type="ARBA" id="ARBA00004906"/>
    </source>
</evidence>
<reference evidence="7" key="1">
    <citation type="submission" date="2018-01" db="EMBL/GenBank/DDBJ databases">
        <authorList>
            <person name="Mao J.F."/>
        </authorList>
    </citation>
    <scope>NUCLEOTIDE SEQUENCE</scope>
    <source>
        <strain evidence="7">Huo1</strain>
        <tissue evidence="7">Leaf</tissue>
    </source>
</reference>
<dbReference type="GO" id="GO:0061630">
    <property type="term" value="F:ubiquitin protein ligase activity"/>
    <property type="evidence" value="ECO:0007669"/>
    <property type="project" value="UniProtKB-EC"/>
</dbReference>
<dbReference type="AlphaFoldDB" id="A0A8X8ZEQ2"/>
<comment type="caution">
    <text evidence="7">The sequence shown here is derived from an EMBL/GenBank/DDBJ whole genome shotgun (WGS) entry which is preliminary data.</text>
</comment>
<evidence type="ECO:0000256" key="5">
    <source>
        <dbReference type="ARBA" id="ARBA00022786"/>
    </source>
</evidence>
<evidence type="ECO:0000256" key="4">
    <source>
        <dbReference type="ARBA" id="ARBA00022679"/>
    </source>
</evidence>
<gene>
    <name evidence="7" type="ORF">SASPL_138776</name>
</gene>
<dbReference type="InterPro" id="IPR045210">
    <property type="entry name" value="RING-Ubox_PUB"/>
</dbReference>
<dbReference type="Gene3D" id="3.30.40.10">
    <property type="entry name" value="Zinc/RING finger domain, C3HC4 (zinc finger)"/>
    <property type="match status" value="1"/>
</dbReference>
<dbReference type="EMBL" id="PNBA02000014">
    <property type="protein sequence ID" value="KAG6401908.1"/>
    <property type="molecule type" value="Genomic_DNA"/>
</dbReference>
<evidence type="ECO:0000256" key="1">
    <source>
        <dbReference type="ARBA" id="ARBA00000900"/>
    </source>
</evidence>
<keyword evidence="5" id="KW-0833">Ubl conjugation pathway</keyword>
<dbReference type="InterPro" id="IPR013083">
    <property type="entry name" value="Znf_RING/FYVE/PHD"/>
</dbReference>
<name>A0A8X8ZEQ2_SALSN</name>
<dbReference type="PANTHER" id="PTHR23315">
    <property type="entry name" value="U BOX DOMAIN-CONTAINING"/>
    <property type="match status" value="1"/>
</dbReference>
<dbReference type="GO" id="GO:0016567">
    <property type="term" value="P:protein ubiquitination"/>
    <property type="evidence" value="ECO:0007669"/>
    <property type="project" value="InterPro"/>
</dbReference>
<dbReference type="PROSITE" id="PS51698">
    <property type="entry name" value="U_BOX"/>
    <property type="match status" value="1"/>
</dbReference>
<keyword evidence="8" id="KW-1185">Reference proteome</keyword>
<dbReference type="PANTHER" id="PTHR23315:SF240">
    <property type="entry name" value="U-BOX DOMAIN-CONTAINING PROTEIN 5"/>
    <property type="match status" value="1"/>
</dbReference>
<dbReference type="Pfam" id="PF25598">
    <property type="entry name" value="ARM_PUB"/>
    <property type="match status" value="1"/>
</dbReference>
<dbReference type="Proteomes" id="UP000298416">
    <property type="component" value="Unassembled WGS sequence"/>
</dbReference>
<accession>A0A8X8ZEQ2</accession>
<dbReference type="InterPro" id="IPR011989">
    <property type="entry name" value="ARM-like"/>
</dbReference>
<evidence type="ECO:0000313" key="8">
    <source>
        <dbReference type="Proteomes" id="UP000298416"/>
    </source>
</evidence>
<evidence type="ECO:0000313" key="7">
    <source>
        <dbReference type="EMBL" id="KAG6401908.1"/>
    </source>
</evidence>
<dbReference type="OrthoDB" id="10064100at2759"/>
<dbReference type="Pfam" id="PF04564">
    <property type="entry name" value="U-box"/>
    <property type="match status" value="1"/>
</dbReference>
<reference evidence="7" key="2">
    <citation type="submission" date="2020-08" db="EMBL/GenBank/DDBJ databases">
        <title>Plant Genome Project.</title>
        <authorList>
            <person name="Zhang R.-G."/>
        </authorList>
    </citation>
    <scope>NUCLEOTIDE SEQUENCE</scope>
    <source>
        <strain evidence="7">Huo1</strain>
        <tissue evidence="7">Leaf</tissue>
    </source>
</reference>
<comment type="catalytic activity">
    <reaction evidence="1">
        <text>S-ubiquitinyl-[E2 ubiquitin-conjugating enzyme]-L-cysteine + [acceptor protein]-L-lysine = [E2 ubiquitin-conjugating enzyme]-L-cysteine + N(6)-ubiquitinyl-[acceptor protein]-L-lysine.</text>
        <dbReference type="EC" id="2.3.2.27"/>
    </reaction>
</comment>
<organism evidence="7">
    <name type="scientific">Salvia splendens</name>
    <name type="common">Scarlet sage</name>
    <dbReference type="NCBI Taxonomy" id="180675"/>
    <lineage>
        <taxon>Eukaryota</taxon>
        <taxon>Viridiplantae</taxon>
        <taxon>Streptophyta</taxon>
        <taxon>Embryophyta</taxon>
        <taxon>Tracheophyta</taxon>
        <taxon>Spermatophyta</taxon>
        <taxon>Magnoliopsida</taxon>
        <taxon>eudicotyledons</taxon>
        <taxon>Gunneridae</taxon>
        <taxon>Pentapetalae</taxon>
        <taxon>asterids</taxon>
        <taxon>lamiids</taxon>
        <taxon>Lamiales</taxon>
        <taxon>Lamiaceae</taxon>
        <taxon>Nepetoideae</taxon>
        <taxon>Mentheae</taxon>
        <taxon>Salviinae</taxon>
        <taxon>Salvia</taxon>
        <taxon>Salvia subgen. Calosphace</taxon>
        <taxon>core Calosphace</taxon>
    </lineage>
</organism>
<proteinExistence type="predicted"/>
<evidence type="ECO:0000259" key="6">
    <source>
        <dbReference type="PROSITE" id="PS51698"/>
    </source>
</evidence>
<dbReference type="SUPFAM" id="SSF48371">
    <property type="entry name" value="ARM repeat"/>
    <property type="match status" value="1"/>
</dbReference>
<dbReference type="InterPro" id="IPR016024">
    <property type="entry name" value="ARM-type_fold"/>
</dbReference>
<dbReference type="InterPro" id="IPR058678">
    <property type="entry name" value="ARM_PUB"/>
</dbReference>
<dbReference type="EC" id="2.3.2.27" evidence="3"/>
<comment type="pathway">
    <text evidence="2">Protein modification; protein ubiquitination.</text>
</comment>
<dbReference type="Gene3D" id="1.25.10.10">
    <property type="entry name" value="Leucine-rich Repeat Variant"/>
    <property type="match status" value="1"/>
</dbReference>
<keyword evidence="4" id="KW-0808">Transferase</keyword>
<evidence type="ECO:0000256" key="3">
    <source>
        <dbReference type="ARBA" id="ARBA00012483"/>
    </source>
</evidence>
<dbReference type="SUPFAM" id="SSF57850">
    <property type="entry name" value="RING/U-box"/>
    <property type="match status" value="1"/>
</dbReference>
<sequence>MGNHAEIVEGLLPTQTFKVHAQMCSELFKVVVRVSKNFPEIEAARPRCSSGIEALCLLNNGIAKAKSLLQYCSESSVLYLALTGDAILSRCKKSRNLLEQSLCQIQSMVPVVLAAKISGMIADLSSAAFYLDPSEEEAGRVLRELLHRYGSTVDSTEEAALAAIHTVSSRLRISSKKALLTEKRSLKKLLDKFGETEPSKRKILIFFLNLLNKYGKVIAETQKDNPSSERGNDFPVPNLDLLTYDVELRADYRSNEAQINILSRPVPPEEFVCPLSSRLMYDPVVIASGQTYERMWIQKWFDEGQNTCPKTHVKLPNLSFTSNTGMKDLIMKWSAMHSVSVPDPKIQEGHLRSWDSINSINSIASLTNSMNDLNLPLDYSNVSIGSSHGSDYSSTKISNETRPTNHEIDWVFLSKLSTLPWDSQCNAVKDVRKRLMHNDQSWSSIPSRKFVRTIIGFLKDAHDRHDKEAQMTACLLLYEVVQKQGNSVSYLKEDEYGLLASLLDTEVSKQALSILSELSNQQCGQKIAASGALVGIFNILDSQIQELLEPALKILSNLSSNVHVGSFIIPSKLIPKLIPFFEDDSLASHCIAILKNLCDSEEARLVVANTDGCIAAITKLLERENREDQEHAVSILLNMCSQCAEFSQLVMEEGVIPGLVSISVNGSKRAAAMAMEMLRILKEDTAGEISGADAASVMESTPQRYDRNTPKASGFLGKLFSKSNGKKKKKEVMR</sequence>